<protein>
    <recommendedName>
        <fullName evidence="1">DUF58 domain-containing protein</fullName>
    </recommendedName>
</protein>
<name>A0A644Y9W2_9ZZZZ</name>
<feature type="domain" description="DUF58" evidence="1">
    <location>
        <begin position="47"/>
        <end position="251"/>
    </location>
</feature>
<accession>A0A644Y9W2</accession>
<dbReference type="Gene3D" id="3.40.50.410">
    <property type="entry name" value="von Willebrand factor, type A domain"/>
    <property type="match status" value="1"/>
</dbReference>
<dbReference type="PANTHER" id="PTHR33608:SF6">
    <property type="entry name" value="BLL2464 PROTEIN"/>
    <property type="match status" value="1"/>
</dbReference>
<dbReference type="InterPro" id="IPR036465">
    <property type="entry name" value="vWFA_dom_sf"/>
</dbReference>
<sequence>MLKDMLTNEYLSKLEVLDMAVKKRLSSAPASGARKSSNKGSSLEFSDFREYTQGDDLRRVDWNGYARFGRLYTKLFNEERQASINIILDGSQSMRFYKEKWEYAEAFAASVAYIALNNSDMVNIFIANATAIEKCIGLVSKQSFPKAVNFLDAERNGGITRLNESVKTLAYERLGDGITIIISDFFSEDGYDSAVKLLRSKKQSVNMIQILDKKEALPEERGNVRLIDSETGGTRELELTPELLDRYSQTLEKFRAEIREFALKNEAGFYAFDTSKPLIAAVGEILN</sequence>
<evidence type="ECO:0000259" key="1">
    <source>
        <dbReference type="Pfam" id="PF01882"/>
    </source>
</evidence>
<organism evidence="2">
    <name type="scientific">bioreactor metagenome</name>
    <dbReference type="NCBI Taxonomy" id="1076179"/>
    <lineage>
        <taxon>unclassified sequences</taxon>
        <taxon>metagenomes</taxon>
        <taxon>ecological metagenomes</taxon>
    </lineage>
</organism>
<dbReference type="Pfam" id="PF01882">
    <property type="entry name" value="DUF58"/>
    <property type="match status" value="1"/>
</dbReference>
<comment type="caution">
    <text evidence="2">The sequence shown here is derived from an EMBL/GenBank/DDBJ whole genome shotgun (WGS) entry which is preliminary data.</text>
</comment>
<proteinExistence type="predicted"/>
<dbReference type="EMBL" id="VSSQ01004478">
    <property type="protein sequence ID" value="MPM25356.1"/>
    <property type="molecule type" value="Genomic_DNA"/>
</dbReference>
<evidence type="ECO:0000313" key="2">
    <source>
        <dbReference type="EMBL" id="MPM25356.1"/>
    </source>
</evidence>
<dbReference type="SUPFAM" id="SSF53300">
    <property type="entry name" value="vWA-like"/>
    <property type="match status" value="1"/>
</dbReference>
<dbReference type="AlphaFoldDB" id="A0A644Y9W2"/>
<gene>
    <name evidence="2" type="ORF">SDC9_71847</name>
</gene>
<reference evidence="2" key="1">
    <citation type="submission" date="2019-08" db="EMBL/GenBank/DDBJ databases">
        <authorList>
            <person name="Kucharzyk K."/>
            <person name="Murdoch R.W."/>
            <person name="Higgins S."/>
            <person name="Loffler F."/>
        </authorList>
    </citation>
    <scope>NUCLEOTIDE SEQUENCE</scope>
</reference>
<dbReference type="PANTHER" id="PTHR33608">
    <property type="entry name" value="BLL2464 PROTEIN"/>
    <property type="match status" value="1"/>
</dbReference>
<dbReference type="InterPro" id="IPR002881">
    <property type="entry name" value="DUF58"/>
</dbReference>